<feature type="signal peptide" evidence="1">
    <location>
        <begin position="1"/>
        <end position="21"/>
    </location>
</feature>
<proteinExistence type="predicted"/>
<gene>
    <name evidence="2" type="ORF">K402DRAFT_102622</name>
</gene>
<evidence type="ECO:0008006" key="4">
    <source>
        <dbReference type="Google" id="ProtNLM"/>
    </source>
</evidence>
<dbReference type="Proteomes" id="UP000800041">
    <property type="component" value="Unassembled WGS sequence"/>
</dbReference>
<sequence>MKSWTYCSWAVGIVWWKSVKWLSVSTTSSAARYNYQKACGGRSARASRAEQNRAGTYPFWRWERCQACSGIRYCLEESDAVSAGRSLRKGRQGSRASQRRIIGVLQRDEAVEPVGSSYERKISGFREASLRSTTKFSSAGGWMASARLRAVERRAGDAA</sequence>
<dbReference type="EMBL" id="ML977160">
    <property type="protein sequence ID" value="KAF1985866.1"/>
    <property type="molecule type" value="Genomic_DNA"/>
</dbReference>
<evidence type="ECO:0000256" key="1">
    <source>
        <dbReference type="SAM" id="SignalP"/>
    </source>
</evidence>
<protein>
    <recommendedName>
        <fullName evidence="4">Secreted protein</fullName>
    </recommendedName>
</protein>
<organism evidence="2 3">
    <name type="scientific">Aulographum hederae CBS 113979</name>
    <dbReference type="NCBI Taxonomy" id="1176131"/>
    <lineage>
        <taxon>Eukaryota</taxon>
        <taxon>Fungi</taxon>
        <taxon>Dikarya</taxon>
        <taxon>Ascomycota</taxon>
        <taxon>Pezizomycotina</taxon>
        <taxon>Dothideomycetes</taxon>
        <taxon>Pleosporomycetidae</taxon>
        <taxon>Aulographales</taxon>
        <taxon>Aulographaceae</taxon>
    </lineage>
</organism>
<feature type="chain" id="PRO_5026083280" description="Secreted protein" evidence="1">
    <location>
        <begin position="22"/>
        <end position="159"/>
    </location>
</feature>
<evidence type="ECO:0000313" key="2">
    <source>
        <dbReference type="EMBL" id="KAF1985866.1"/>
    </source>
</evidence>
<reference evidence="2" key="1">
    <citation type="journal article" date="2020" name="Stud. Mycol.">
        <title>101 Dothideomycetes genomes: a test case for predicting lifestyles and emergence of pathogens.</title>
        <authorList>
            <person name="Haridas S."/>
            <person name="Albert R."/>
            <person name="Binder M."/>
            <person name="Bloem J."/>
            <person name="Labutti K."/>
            <person name="Salamov A."/>
            <person name="Andreopoulos B."/>
            <person name="Baker S."/>
            <person name="Barry K."/>
            <person name="Bills G."/>
            <person name="Bluhm B."/>
            <person name="Cannon C."/>
            <person name="Castanera R."/>
            <person name="Culley D."/>
            <person name="Daum C."/>
            <person name="Ezra D."/>
            <person name="Gonzalez J."/>
            <person name="Henrissat B."/>
            <person name="Kuo A."/>
            <person name="Liang C."/>
            <person name="Lipzen A."/>
            <person name="Lutzoni F."/>
            <person name="Magnuson J."/>
            <person name="Mondo S."/>
            <person name="Nolan M."/>
            <person name="Ohm R."/>
            <person name="Pangilinan J."/>
            <person name="Park H.-J."/>
            <person name="Ramirez L."/>
            <person name="Alfaro M."/>
            <person name="Sun H."/>
            <person name="Tritt A."/>
            <person name="Yoshinaga Y."/>
            <person name="Zwiers L.-H."/>
            <person name="Turgeon B."/>
            <person name="Goodwin S."/>
            <person name="Spatafora J."/>
            <person name="Crous P."/>
            <person name="Grigoriev I."/>
        </authorList>
    </citation>
    <scope>NUCLEOTIDE SEQUENCE</scope>
    <source>
        <strain evidence="2">CBS 113979</strain>
    </source>
</reference>
<accession>A0A6G1GY29</accession>
<dbReference type="AlphaFoldDB" id="A0A6G1GY29"/>
<keyword evidence="1" id="KW-0732">Signal</keyword>
<name>A0A6G1GY29_9PEZI</name>
<evidence type="ECO:0000313" key="3">
    <source>
        <dbReference type="Proteomes" id="UP000800041"/>
    </source>
</evidence>
<keyword evidence="3" id="KW-1185">Reference proteome</keyword>